<evidence type="ECO:0000256" key="5">
    <source>
        <dbReference type="ARBA" id="ARBA00022606"/>
    </source>
</evidence>
<dbReference type="Pfam" id="PF01590">
    <property type="entry name" value="GAF"/>
    <property type="match status" value="1"/>
</dbReference>
<dbReference type="EC" id="2.7.13.3" evidence="3"/>
<comment type="caution">
    <text evidence="12">The sequence shown here is derived from an EMBL/GenBank/DDBJ whole genome shotgun (WGS) entry which is preliminary data.</text>
</comment>
<evidence type="ECO:0000256" key="1">
    <source>
        <dbReference type="ARBA" id="ARBA00000085"/>
    </source>
</evidence>
<feature type="domain" description="Histidine kinase" evidence="11">
    <location>
        <begin position="507"/>
        <end position="714"/>
    </location>
</feature>
<dbReference type="PROSITE" id="PS50109">
    <property type="entry name" value="HIS_KIN"/>
    <property type="match status" value="1"/>
</dbReference>
<evidence type="ECO:0000313" key="13">
    <source>
        <dbReference type="Proteomes" id="UP000746535"/>
    </source>
</evidence>
<reference evidence="12 13" key="1">
    <citation type="submission" date="2020-03" db="EMBL/GenBank/DDBJ databases">
        <authorList>
            <person name="Wang L."/>
            <person name="He N."/>
            <person name="Li Y."/>
            <person name="Fang Y."/>
            <person name="Zhang F."/>
        </authorList>
    </citation>
    <scope>NUCLEOTIDE SEQUENCE [LARGE SCALE GENOMIC DNA]</scope>
    <source>
        <strain evidence="13">hsmgli-8</strain>
    </source>
</reference>
<keyword evidence="8" id="KW-0157">Chromophore</keyword>
<evidence type="ECO:0000256" key="7">
    <source>
        <dbReference type="ARBA" id="ARBA00022777"/>
    </source>
</evidence>
<gene>
    <name evidence="12" type="ORF">HBH25_15430</name>
</gene>
<dbReference type="InterPro" id="IPR036890">
    <property type="entry name" value="HATPase_C_sf"/>
</dbReference>
<dbReference type="PROSITE" id="PS50046">
    <property type="entry name" value="PHYTOCHROME_2"/>
    <property type="match status" value="1"/>
</dbReference>
<organism evidence="12 13">
    <name type="scientific">Pseudomonas quercus</name>
    <dbReference type="NCBI Taxonomy" id="2722792"/>
    <lineage>
        <taxon>Bacteria</taxon>
        <taxon>Pseudomonadati</taxon>
        <taxon>Pseudomonadota</taxon>
        <taxon>Gammaproteobacteria</taxon>
        <taxon>Pseudomonadales</taxon>
        <taxon>Pseudomonadaceae</taxon>
        <taxon>Pseudomonas</taxon>
    </lineage>
</organism>
<dbReference type="Pfam" id="PF08446">
    <property type="entry name" value="PAS_2"/>
    <property type="match status" value="1"/>
</dbReference>
<dbReference type="Proteomes" id="UP000746535">
    <property type="component" value="Unassembled WGS sequence"/>
</dbReference>
<proteinExistence type="inferred from homology"/>
<dbReference type="RefSeq" id="WP_168084829.1">
    <property type="nucleotide sequence ID" value="NZ_JAAVJI010000009.1"/>
</dbReference>
<evidence type="ECO:0000313" key="12">
    <source>
        <dbReference type="EMBL" id="NJP02240.1"/>
    </source>
</evidence>
<dbReference type="Gene3D" id="3.30.565.10">
    <property type="entry name" value="Histidine kinase-like ATPase, C-terminal domain"/>
    <property type="match status" value="1"/>
</dbReference>
<dbReference type="Pfam" id="PF00360">
    <property type="entry name" value="PHY"/>
    <property type="match status" value="1"/>
</dbReference>
<evidence type="ECO:0000259" key="11">
    <source>
        <dbReference type="PROSITE" id="PS50109"/>
    </source>
</evidence>
<dbReference type="InterPro" id="IPR003661">
    <property type="entry name" value="HisK_dim/P_dom"/>
</dbReference>
<dbReference type="Pfam" id="PF02518">
    <property type="entry name" value="HATPase_c"/>
    <property type="match status" value="1"/>
</dbReference>
<dbReference type="Gene3D" id="3.30.450.40">
    <property type="match status" value="1"/>
</dbReference>
<accession>A0ABX0YFU6</accession>
<dbReference type="Pfam" id="PF00512">
    <property type="entry name" value="HisKA"/>
    <property type="match status" value="1"/>
</dbReference>
<dbReference type="SMART" id="SM00388">
    <property type="entry name" value="HisKA"/>
    <property type="match status" value="1"/>
</dbReference>
<evidence type="ECO:0000256" key="9">
    <source>
        <dbReference type="ARBA" id="ARBA00023170"/>
    </source>
</evidence>
<evidence type="ECO:0000256" key="4">
    <source>
        <dbReference type="ARBA" id="ARBA00022543"/>
    </source>
</evidence>
<evidence type="ECO:0000259" key="10">
    <source>
        <dbReference type="PROSITE" id="PS50046"/>
    </source>
</evidence>
<dbReference type="InterPro" id="IPR050351">
    <property type="entry name" value="BphY/WalK/GraS-like"/>
</dbReference>
<name>A0ABX0YFU6_9PSED</name>
<comment type="similarity">
    <text evidence="2">In the N-terminal section; belongs to the phytochrome family.</text>
</comment>
<evidence type="ECO:0000256" key="6">
    <source>
        <dbReference type="ARBA" id="ARBA00022679"/>
    </source>
</evidence>
<comment type="catalytic activity">
    <reaction evidence="1">
        <text>ATP + protein L-histidine = ADP + protein N-phospho-L-histidine.</text>
        <dbReference type="EC" id="2.7.13.3"/>
    </reaction>
</comment>
<dbReference type="Gene3D" id="1.10.287.130">
    <property type="match status" value="1"/>
</dbReference>
<dbReference type="InterPro" id="IPR001294">
    <property type="entry name" value="Phytochrome"/>
</dbReference>
<dbReference type="InterPro" id="IPR003018">
    <property type="entry name" value="GAF"/>
</dbReference>
<dbReference type="InterPro" id="IPR036097">
    <property type="entry name" value="HisK_dim/P_sf"/>
</dbReference>
<dbReference type="InterPro" id="IPR035965">
    <property type="entry name" value="PAS-like_dom_sf"/>
</dbReference>
<keyword evidence="4" id="KW-0600">Photoreceptor protein</keyword>
<dbReference type="SUPFAM" id="SSF55874">
    <property type="entry name" value="ATPase domain of HSP90 chaperone/DNA topoisomerase II/histidine kinase"/>
    <property type="match status" value="1"/>
</dbReference>
<keyword evidence="7" id="KW-0418">Kinase</keyword>
<dbReference type="Gene3D" id="3.30.450.270">
    <property type="match status" value="1"/>
</dbReference>
<dbReference type="PRINTS" id="PR01033">
    <property type="entry name" value="PHYTOCHROME"/>
</dbReference>
<dbReference type="EMBL" id="JAAVJI010000009">
    <property type="protein sequence ID" value="NJP02240.1"/>
    <property type="molecule type" value="Genomic_DNA"/>
</dbReference>
<sequence length="714" mass="78256">MPQALPGQITLQNCESEPIHTPGSIQPHGALIALGLDGRVLTRSQNLLLHLGFDAEPGAFLPAPLQEPLGVLVEAGLAAFDGWTDSSRYGEDQVGFDVIAHRHHDVVYLEFEPQPLPQNAFYHLAGDAQRIITQIRHARDTEALLTRLTSRIRDLTGYDRVMAYRFRQDDSGEVVAEAHRPDLVSYLGQRYPASDIPAQARRLYIQNPTRLIADVAYSPSPLVPAFNPATGQPFDLSHCELRSVSPIHCEYLSNMGVHASMSVSIVVGGKLWGLFSCHHDSTKTLAYSVRLSFQMVSQICSALVERIEQIQEGEAINLAQARVHALEEGLHDADDLIAALCQEGTGLNQLMTCVDVAVCLKGRVQTLNGLADAAALQMYTHLAMLSDRDLYAMDRWPDPTPLDGLCGVLAVRFDHRENGWIMWFRSEQVENVRWGGKPEKIIDTGPMGARLTPRGSFEAWEEVVRGQSTPWSRIDRTVAEYLRQALVKLVHNRVSNTNSMRQMLIAALGHDLRTPLQSITMAASMLSDSEQRTAKLRQSIATSSGRMSRLVGHVMELSRLQAGLGMALDRVPTDISTLFEALANEAELAYPGMQLEWAIEPGLSANVDPDRLAQVVINLISNASQHGIGNRARISLKGCAEGLVMDVTNPAAPMSSDRLSNLFTPFKGTTSQRSNRDGLGLGLYISDAIARAHGGAISARQRGEDVVFEVSIPA</sequence>
<keyword evidence="9" id="KW-0675">Receptor</keyword>
<protein>
    <recommendedName>
        <fullName evidence="3">histidine kinase</fullName>
        <ecNumber evidence="3">2.7.13.3</ecNumber>
    </recommendedName>
</protein>
<dbReference type="InterPro" id="IPR029016">
    <property type="entry name" value="GAF-like_dom_sf"/>
</dbReference>
<dbReference type="InterPro" id="IPR016132">
    <property type="entry name" value="Phyto_chromo_attachment"/>
</dbReference>
<dbReference type="InterPro" id="IPR013654">
    <property type="entry name" value="PAS_2"/>
</dbReference>
<dbReference type="SMART" id="SM00387">
    <property type="entry name" value="HATPase_c"/>
    <property type="match status" value="1"/>
</dbReference>
<evidence type="ECO:0000256" key="3">
    <source>
        <dbReference type="ARBA" id="ARBA00012438"/>
    </source>
</evidence>
<evidence type="ECO:0000256" key="2">
    <source>
        <dbReference type="ARBA" id="ARBA00006402"/>
    </source>
</evidence>
<dbReference type="InterPro" id="IPR013515">
    <property type="entry name" value="Phytochrome_cen-reg"/>
</dbReference>
<keyword evidence="5" id="KW-0716">Sensory transduction</keyword>
<dbReference type="Gene3D" id="3.30.450.20">
    <property type="entry name" value="PAS domain"/>
    <property type="match status" value="1"/>
</dbReference>
<dbReference type="SMART" id="SM00065">
    <property type="entry name" value="GAF"/>
    <property type="match status" value="1"/>
</dbReference>
<dbReference type="PANTHER" id="PTHR42878">
    <property type="entry name" value="TWO-COMPONENT HISTIDINE KINASE"/>
    <property type="match status" value="1"/>
</dbReference>
<dbReference type="CDD" id="cd00075">
    <property type="entry name" value="HATPase"/>
    <property type="match status" value="1"/>
</dbReference>
<dbReference type="InterPro" id="IPR005467">
    <property type="entry name" value="His_kinase_dom"/>
</dbReference>
<dbReference type="InterPro" id="IPR043150">
    <property type="entry name" value="Phytochrome_PHY_sf"/>
</dbReference>
<dbReference type="PANTHER" id="PTHR42878:SF15">
    <property type="entry name" value="BACTERIOPHYTOCHROME"/>
    <property type="match status" value="1"/>
</dbReference>
<keyword evidence="6" id="KW-0808">Transferase</keyword>
<dbReference type="SUPFAM" id="SSF47384">
    <property type="entry name" value="Homodimeric domain of signal transducing histidine kinase"/>
    <property type="match status" value="1"/>
</dbReference>
<keyword evidence="13" id="KW-1185">Reference proteome</keyword>
<evidence type="ECO:0000256" key="8">
    <source>
        <dbReference type="ARBA" id="ARBA00022991"/>
    </source>
</evidence>
<dbReference type="InterPro" id="IPR003594">
    <property type="entry name" value="HATPase_dom"/>
</dbReference>
<dbReference type="CDD" id="cd00082">
    <property type="entry name" value="HisKA"/>
    <property type="match status" value="1"/>
</dbReference>
<dbReference type="SUPFAM" id="SSF55785">
    <property type="entry name" value="PYP-like sensor domain (PAS domain)"/>
    <property type="match status" value="1"/>
</dbReference>
<feature type="domain" description="Phytochrome chromophore attachment site" evidence="10">
    <location>
        <begin position="140"/>
        <end position="298"/>
    </location>
</feature>
<dbReference type="SUPFAM" id="SSF55781">
    <property type="entry name" value="GAF domain-like"/>
    <property type="match status" value="2"/>
</dbReference>